<organism evidence="1 2">
    <name type="scientific">Pseudoalteromonas issachenkonii</name>
    <dbReference type="NCBI Taxonomy" id="152297"/>
    <lineage>
        <taxon>Bacteria</taxon>
        <taxon>Pseudomonadati</taxon>
        <taxon>Pseudomonadota</taxon>
        <taxon>Gammaproteobacteria</taxon>
        <taxon>Alteromonadales</taxon>
        <taxon>Pseudoalteromonadaceae</taxon>
        <taxon>Pseudoalteromonas</taxon>
    </lineage>
</organism>
<reference evidence="1 2" key="1">
    <citation type="submission" date="2024-02" db="EMBL/GenBank/DDBJ databases">
        <title>Bacteria isolated from the canopy kelp, Nereocystis luetkeana.</title>
        <authorList>
            <person name="Pfister C.A."/>
            <person name="Younker I.T."/>
            <person name="Light S.H."/>
        </authorList>
    </citation>
    <scope>NUCLEOTIDE SEQUENCE [LARGE SCALE GENOMIC DNA]</scope>
    <source>
        <strain evidence="1 2">TI.1.03</strain>
    </source>
</reference>
<dbReference type="EMBL" id="JBAKAW010000010">
    <property type="protein sequence ID" value="MEL0655748.1"/>
    <property type="molecule type" value="Genomic_DNA"/>
</dbReference>
<accession>A0ABU9H1X6</accession>
<keyword evidence="2" id="KW-1185">Reference proteome</keyword>
<dbReference type="RefSeq" id="WP_341602919.1">
    <property type="nucleotide sequence ID" value="NZ_JBAKAW010000010.1"/>
</dbReference>
<comment type="caution">
    <text evidence="1">The sequence shown here is derived from an EMBL/GenBank/DDBJ whole genome shotgun (WGS) entry which is preliminary data.</text>
</comment>
<proteinExistence type="predicted"/>
<protein>
    <recommendedName>
        <fullName evidence="3">Beta-ketoacyl synthase N-terminal domain-containing protein</fullName>
    </recommendedName>
</protein>
<sequence length="232" mass="24957">MQIPHSLNTQSRAVLNAACTQVNVISLNSYQTPSSITGAAGSTLLAAAINDATRQQRPSAFHAVILSCSANTPAQLANKLAEFNQHCPLAVFTHAAEYALSLSTLDTDKMRLTTIEQSIEWQHVNNCCALPALANAFNDKSLALVNDEGANLITDIDTALALTTQLKAKRDQRLTNSLFVTCDNLTVTNSNAQSARGLAQQVHTLGNNDKHWAYCAFVGSSENIKTIKELFA</sequence>
<name>A0ABU9H1X6_9GAMM</name>
<evidence type="ECO:0000313" key="1">
    <source>
        <dbReference type="EMBL" id="MEL0655748.1"/>
    </source>
</evidence>
<evidence type="ECO:0008006" key="3">
    <source>
        <dbReference type="Google" id="ProtNLM"/>
    </source>
</evidence>
<dbReference type="Proteomes" id="UP001371391">
    <property type="component" value="Unassembled WGS sequence"/>
</dbReference>
<evidence type="ECO:0000313" key="2">
    <source>
        <dbReference type="Proteomes" id="UP001371391"/>
    </source>
</evidence>
<gene>
    <name evidence="1" type="ORF">V6257_11945</name>
</gene>